<evidence type="ECO:0000256" key="2">
    <source>
        <dbReference type="ARBA" id="ARBA00022723"/>
    </source>
</evidence>
<evidence type="ECO:0000313" key="9">
    <source>
        <dbReference type="EMBL" id="TFD99040.1"/>
    </source>
</evidence>
<feature type="domain" description="Alcohol dehydrogenase-like N-terminal" evidence="8">
    <location>
        <begin position="49"/>
        <end position="170"/>
    </location>
</feature>
<keyword evidence="4" id="KW-0560">Oxidoreductase</keyword>
<keyword evidence="2 5" id="KW-0479">Metal-binding</keyword>
<dbReference type="InterPro" id="IPR011032">
    <property type="entry name" value="GroES-like_sf"/>
</dbReference>
<dbReference type="Proteomes" id="UP000297861">
    <property type="component" value="Unassembled WGS sequence"/>
</dbReference>
<dbReference type="InterPro" id="IPR036291">
    <property type="entry name" value="NAD(P)-bd_dom_sf"/>
</dbReference>
<dbReference type="GO" id="GO:0016616">
    <property type="term" value="F:oxidoreductase activity, acting on the CH-OH group of donors, NAD or NADP as acceptor"/>
    <property type="evidence" value="ECO:0007669"/>
    <property type="project" value="InterPro"/>
</dbReference>
<comment type="cofactor">
    <cofactor evidence="1 5">
        <name>Zn(2+)</name>
        <dbReference type="ChEBI" id="CHEBI:29105"/>
    </cofactor>
</comment>
<accession>A0A4Y8LDB4</accession>
<organism evidence="9 10">
    <name type="scientific">Dysgonomonas capnocytophagoides</name>
    <dbReference type="NCBI Taxonomy" id="45254"/>
    <lineage>
        <taxon>Bacteria</taxon>
        <taxon>Pseudomonadati</taxon>
        <taxon>Bacteroidota</taxon>
        <taxon>Bacteroidia</taxon>
        <taxon>Bacteroidales</taxon>
        <taxon>Dysgonomonadaceae</taxon>
        <taxon>Dysgonomonas</taxon>
    </lineage>
</organism>
<comment type="similarity">
    <text evidence="5">Belongs to the zinc-containing alcohol dehydrogenase family.</text>
</comment>
<evidence type="ECO:0000259" key="8">
    <source>
        <dbReference type="Pfam" id="PF08240"/>
    </source>
</evidence>
<dbReference type="SUPFAM" id="SSF50129">
    <property type="entry name" value="GroES-like"/>
    <property type="match status" value="1"/>
</dbReference>
<dbReference type="Pfam" id="PF08240">
    <property type="entry name" value="ADH_N"/>
    <property type="match status" value="1"/>
</dbReference>
<dbReference type="Gene3D" id="3.40.50.720">
    <property type="entry name" value="NAD(P)-binding Rossmann-like Domain"/>
    <property type="match status" value="1"/>
</dbReference>
<keyword evidence="6" id="KW-0732">Signal</keyword>
<dbReference type="OrthoDB" id="9806940at2"/>
<protein>
    <submittedName>
        <fullName evidence="9">NAD(P)-dependent alcohol dehydrogenase</fullName>
    </submittedName>
</protein>
<proteinExistence type="inferred from homology"/>
<dbReference type="RefSeq" id="WP_026627564.1">
    <property type="nucleotide sequence ID" value="NZ_JBKUNW010000002.1"/>
</dbReference>
<comment type="caution">
    <text evidence="9">The sequence shown here is derived from an EMBL/GenBank/DDBJ whole genome shotgun (WGS) entry which is preliminary data.</text>
</comment>
<evidence type="ECO:0000259" key="7">
    <source>
        <dbReference type="Pfam" id="PF00107"/>
    </source>
</evidence>
<feature type="domain" description="Alcohol dehydrogenase-like C-terminal" evidence="7">
    <location>
        <begin position="209"/>
        <end position="331"/>
    </location>
</feature>
<dbReference type="Gene3D" id="3.90.180.10">
    <property type="entry name" value="Medium-chain alcohol dehydrogenases, catalytic domain"/>
    <property type="match status" value="1"/>
</dbReference>
<evidence type="ECO:0000313" key="10">
    <source>
        <dbReference type="Proteomes" id="UP000297861"/>
    </source>
</evidence>
<evidence type="ECO:0000256" key="1">
    <source>
        <dbReference type="ARBA" id="ARBA00001947"/>
    </source>
</evidence>
<gene>
    <name evidence="9" type="ORF">E2605_02850</name>
</gene>
<dbReference type="AlphaFoldDB" id="A0A4Y8LDB4"/>
<dbReference type="InterPro" id="IPR013149">
    <property type="entry name" value="ADH-like_C"/>
</dbReference>
<feature type="chain" id="PRO_5021384090" evidence="6">
    <location>
        <begin position="20"/>
        <end position="376"/>
    </location>
</feature>
<dbReference type="STRING" id="1121485.GCA_000426485_00247"/>
<dbReference type="SUPFAM" id="SSF51735">
    <property type="entry name" value="NAD(P)-binding Rossmann-fold domains"/>
    <property type="match status" value="1"/>
</dbReference>
<dbReference type="EMBL" id="SOML01000001">
    <property type="protein sequence ID" value="TFD99040.1"/>
    <property type="molecule type" value="Genomic_DNA"/>
</dbReference>
<dbReference type="GO" id="GO:0008270">
    <property type="term" value="F:zinc ion binding"/>
    <property type="evidence" value="ECO:0007669"/>
    <property type="project" value="InterPro"/>
</dbReference>
<evidence type="ECO:0000256" key="3">
    <source>
        <dbReference type="ARBA" id="ARBA00022833"/>
    </source>
</evidence>
<keyword evidence="3 5" id="KW-0862">Zinc</keyword>
<evidence type="ECO:0000256" key="6">
    <source>
        <dbReference type="SAM" id="SignalP"/>
    </source>
</evidence>
<dbReference type="FunFam" id="3.40.50.720:FF:000473">
    <property type="entry name" value="NADP-dependent alcohol dehydrogenase"/>
    <property type="match status" value="1"/>
</dbReference>
<evidence type="ECO:0000256" key="4">
    <source>
        <dbReference type="ARBA" id="ARBA00023002"/>
    </source>
</evidence>
<dbReference type="CDD" id="cd05283">
    <property type="entry name" value="CAD1"/>
    <property type="match status" value="1"/>
</dbReference>
<dbReference type="InterPro" id="IPR013154">
    <property type="entry name" value="ADH-like_N"/>
</dbReference>
<dbReference type="InterPro" id="IPR002328">
    <property type="entry name" value="ADH_Zn_CS"/>
</dbReference>
<reference evidence="9 10" key="1">
    <citation type="submission" date="2019-03" db="EMBL/GenBank/DDBJ databases">
        <title>San Antonio Military Medical Center submission to MRSN (WRAIR), pending publication.</title>
        <authorList>
            <person name="Blyth D.M."/>
            <person name="Mccarthy S.L."/>
            <person name="Schall S.E."/>
            <person name="Stam J.A."/>
            <person name="Ong A.C."/>
            <person name="Mcgann P.T."/>
        </authorList>
    </citation>
    <scope>NUCLEOTIDE SEQUENCE [LARGE SCALE GENOMIC DNA]</scope>
    <source>
        <strain evidence="9 10">MRSN571793</strain>
    </source>
</reference>
<sequence length="376" mass="41134">MKQLLSLLIALTFSSISYAQDNRVPSKGLALFSKDGNFEPYEFSRHAIGDNDILIDILYSGICHSDIHAGRSEWGNTSYPFVGGHEIAGRVAQTGKNVTKFKVGDYAGIGCIINSCGQCDNCKQGLEQFCEKGMVGTYGSHDHFHDNEITQGGYANNYVVSENHAIKIPQNADMKRVAPLLCAGITTYSPIHFSKVKKDDNVAVAGFGGLGHMAVQYLVALGAKVTVFDITEEKRADAKQLGAVKYVNVNNREELKGLENQFSFIISTIPAKYDPMMYVRMLKMGGEMAIVGLPANENVPSISIGSLVFASHRKVYGSLIGGIPETQEMLDYSVANNIYPEVEVINADGESVTNAYKKVIDGKVKFRYVIDMKTLK</sequence>
<keyword evidence="10" id="KW-1185">Reference proteome</keyword>
<dbReference type="PROSITE" id="PS00059">
    <property type="entry name" value="ADH_ZINC"/>
    <property type="match status" value="1"/>
</dbReference>
<dbReference type="InterPro" id="IPR047109">
    <property type="entry name" value="CAD-like"/>
</dbReference>
<feature type="signal peptide" evidence="6">
    <location>
        <begin position="1"/>
        <end position="19"/>
    </location>
</feature>
<evidence type="ECO:0000256" key="5">
    <source>
        <dbReference type="RuleBase" id="RU361277"/>
    </source>
</evidence>
<dbReference type="PANTHER" id="PTHR42683">
    <property type="entry name" value="ALDEHYDE REDUCTASE"/>
    <property type="match status" value="1"/>
</dbReference>
<name>A0A4Y8LDB4_9BACT</name>
<dbReference type="Pfam" id="PF00107">
    <property type="entry name" value="ADH_zinc_N"/>
    <property type="match status" value="1"/>
</dbReference>